<dbReference type="GO" id="GO:0005085">
    <property type="term" value="F:guanyl-nucleotide exchange factor activity"/>
    <property type="evidence" value="ECO:0007669"/>
    <property type="project" value="TreeGrafter"/>
</dbReference>
<evidence type="ECO:0008006" key="5">
    <source>
        <dbReference type="Google" id="ProtNLM"/>
    </source>
</evidence>
<organism evidence="3 4">
    <name type="scientific">Steccherinum ochraceum</name>
    <dbReference type="NCBI Taxonomy" id="92696"/>
    <lineage>
        <taxon>Eukaryota</taxon>
        <taxon>Fungi</taxon>
        <taxon>Dikarya</taxon>
        <taxon>Basidiomycota</taxon>
        <taxon>Agaricomycotina</taxon>
        <taxon>Agaricomycetes</taxon>
        <taxon>Polyporales</taxon>
        <taxon>Steccherinaceae</taxon>
        <taxon>Steccherinum</taxon>
    </lineage>
</organism>
<feature type="region of interest" description="Disordered" evidence="2">
    <location>
        <begin position="411"/>
        <end position="440"/>
    </location>
</feature>
<dbReference type="SUPFAM" id="SSF50985">
    <property type="entry name" value="RCC1/BLIP-II"/>
    <property type="match status" value="1"/>
</dbReference>
<dbReference type="PANTHER" id="PTHR45982">
    <property type="entry name" value="REGULATOR OF CHROMOSOME CONDENSATION"/>
    <property type="match status" value="1"/>
</dbReference>
<dbReference type="PROSITE" id="PS50012">
    <property type="entry name" value="RCC1_3"/>
    <property type="match status" value="1"/>
</dbReference>
<evidence type="ECO:0000256" key="2">
    <source>
        <dbReference type="SAM" id="MobiDB-lite"/>
    </source>
</evidence>
<protein>
    <recommendedName>
        <fullName evidence="5">F-box domain-containing protein</fullName>
    </recommendedName>
</protein>
<proteinExistence type="predicted"/>
<evidence type="ECO:0000256" key="1">
    <source>
        <dbReference type="PROSITE-ProRule" id="PRU00235"/>
    </source>
</evidence>
<accession>A0A4R0RPK5</accession>
<dbReference type="InterPro" id="IPR000408">
    <property type="entry name" value="Reg_chr_condens"/>
</dbReference>
<dbReference type="GO" id="GO:0005737">
    <property type="term" value="C:cytoplasm"/>
    <property type="evidence" value="ECO:0007669"/>
    <property type="project" value="TreeGrafter"/>
</dbReference>
<dbReference type="SUPFAM" id="SSF81383">
    <property type="entry name" value="F-box domain"/>
    <property type="match status" value="1"/>
</dbReference>
<evidence type="ECO:0000313" key="3">
    <source>
        <dbReference type="EMBL" id="TCD69646.1"/>
    </source>
</evidence>
<dbReference type="STRING" id="92696.A0A4R0RPK5"/>
<dbReference type="EMBL" id="RWJN01000037">
    <property type="protein sequence ID" value="TCD69646.1"/>
    <property type="molecule type" value="Genomic_DNA"/>
</dbReference>
<evidence type="ECO:0000313" key="4">
    <source>
        <dbReference type="Proteomes" id="UP000292702"/>
    </source>
</evidence>
<dbReference type="InterPro" id="IPR051553">
    <property type="entry name" value="Ran_GTPase-activating"/>
</dbReference>
<dbReference type="PANTHER" id="PTHR45982:SF3">
    <property type="entry name" value="F-BOX PROTEIN POF9"/>
    <property type="match status" value="1"/>
</dbReference>
<reference evidence="3 4" key="1">
    <citation type="submission" date="2018-11" db="EMBL/GenBank/DDBJ databases">
        <title>Genome assembly of Steccherinum ochraceum LE-BIN_3174, the white-rot fungus of the Steccherinaceae family (The Residual Polyporoid clade, Polyporales, Basidiomycota).</title>
        <authorList>
            <person name="Fedorova T.V."/>
            <person name="Glazunova O.A."/>
            <person name="Landesman E.O."/>
            <person name="Moiseenko K.V."/>
            <person name="Psurtseva N.V."/>
            <person name="Savinova O.S."/>
            <person name="Shakhova N.V."/>
            <person name="Tyazhelova T.V."/>
            <person name="Vasina D.V."/>
        </authorList>
    </citation>
    <scope>NUCLEOTIDE SEQUENCE [LARGE SCALE GENOMIC DNA]</scope>
    <source>
        <strain evidence="3 4">LE-BIN_3174</strain>
    </source>
</reference>
<feature type="compositionally biased region" description="Acidic residues" evidence="2">
    <location>
        <begin position="562"/>
        <end position="571"/>
    </location>
</feature>
<feature type="region of interest" description="Disordered" evidence="2">
    <location>
        <begin position="562"/>
        <end position="602"/>
    </location>
</feature>
<gene>
    <name evidence="3" type="ORF">EIP91_006874</name>
</gene>
<dbReference type="Proteomes" id="UP000292702">
    <property type="component" value="Unassembled WGS sequence"/>
</dbReference>
<dbReference type="Gene3D" id="2.130.10.30">
    <property type="entry name" value="Regulator of chromosome condensation 1/beta-lactamase-inhibitor protein II"/>
    <property type="match status" value="2"/>
</dbReference>
<dbReference type="InterPro" id="IPR036047">
    <property type="entry name" value="F-box-like_dom_sf"/>
</dbReference>
<comment type="caution">
    <text evidence="3">The sequence shown here is derived from an EMBL/GenBank/DDBJ whole genome shotgun (WGS) entry which is preliminary data.</text>
</comment>
<name>A0A4R0RPK5_9APHY</name>
<dbReference type="InterPro" id="IPR009091">
    <property type="entry name" value="RCC1/BLIP-II"/>
</dbReference>
<dbReference type="AlphaFoldDB" id="A0A4R0RPK5"/>
<feature type="repeat" description="RCC1" evidence="1">
    <location>
        <begin position="134"/>
        <end position="189"/>
    </location>
</feature>
<feature type="compositionally biased region" description="Pro residues" evidence="2">
    <location>
        <begin position="585"/>
        <end position="599"/>
    </location>
</feature>
<keyword evidence="4" id="KW-1185">Reference proteome</keyword>
<sequence>MPGLTITDIPVEVWLDIILPALPLPDLLTLGCTNRFFYLLTSDEPFWHRKLQQEYNFSGSETARQTGWKFIYRRLRDPQVFVWGQASQGRLGIPLDNIMLGEGVPAPARLRIPGVQIVSLAACGWSFHALDVKGNIYVWGSLDGESYALNMDGFFREGKLAGKPMRLALPVAFRTINCGRLHASALDSNSDIWTFTTWGRPFRLLSPELDKSSPDTTPIQVECGWTFTAILTQSGDALVYWPYSGEMRERLGQEFDRLDREDAASKALPDRAQSDVIPCHPWDLAGVDPVRLPPIPHRLPDLPATGLTDEERAGETRLVKIAGMDNKLIGLTNKGHVLMYDKLSGVDRYTQGHWTYLPQFSEAANVAEDEVFSTEGEDKIEAPRTMQITHISAHFRTFVAYSAGQRSIVLMGKSDGDDTDDHPNLPHAPPPPPPPPPKRIIHRKLQYQSVISVVLGDYHFGALTATGKLFTWGAYSKGALGLGDPFDIPIGQPGGFADERHRQSASEFGRGRWLAYPPEVSEPTEVKFDHGDKKKREKFCFAAAAAGWHMGALVIDLEPDEADDTHEELEEPDHSTTPMPGSFPADPPPQEPQHPPAPVPGMFRGLGGGLPYIRVGFAGRGVEYEAYMAYGTASGYS</sequence>
<feature type="compositionally biased region" description="Pro residues" evidence="2">
    <location>
        <begin position="426"/>
        <end position="438"/>
    </location>
</feature>
<dbReference type="OrthoDB" id="61110at2759"/>